<comment type="caution">
    <text evidence="1">The sequence shown here is derived from an EMBL/GenBank/DDBJ whole genome shotgun (WGS) entry which is preliminary data.</text>
</comment>
<dbReference type="Proteomes" id="UP000006228">
    <property type="component" value="Unassembled WGS sequence"/>
</dbReference>
<dbReference type="AlphaFoldDB" id="E8M151"/>
<reference evidence="1 2" key="1">
    <citation type="journal article" date="2012" name="Int. J. Syst. Evol. Microbiol.">
        <title>Vibrio caribbeanicus sp. nov., isolated from the marine sponge Scleritoderma cyanea.</title>
        <authorList>
            <person name="Hoffmann M."/>
            <person name="Monday S.R."/>
            <person name="Allard M.W."/>
            <person name="Strain E.A."/>
            <person name="Whittaker P."/>
            <person name="Naum M."/>
            <person name="McCarthy P.J."/>
            <person name="Lopez J.V."/>
            <person name="Fischer M."/>
            <person name="Brown E.W."/>
        </authorList>
    </citation>
    <scope>NUCLEOTIDE SEQUENCE [LARGE SCALE GENOMIC DNA]</scope>
    <source>
        <strain evidence="2">DSMZ 21326</strain>
    </source>
</reference>
<evidence type="ECO:0000313" key="1">
    <source>
        <dbReference type="EMBL" id="EGA72290.1"/>
    </source>
</evidence>
<sequence>MNQITQQYEMNIKQSEQEEFNQYLRPYLMAHHERASKLECEVISKVFYVYLELGILNGKALTNESKFAALVSRRCRAHLRAESVKKTVISSVKSSQEVGINVPQLAFRIVEEVEELILNEGRHRDSTVVERMPDRELGYLVN</sequence>
<accession>E8M151</accession>
<gene>
    <name evidence="1" type="ORF">VISI1226_05833</name>
</gene>
<name>E8M151_PHOS4</name>
<protein>
    <submittedName>
        <fullName evidence="1">Uncharacterized protein</fullName>
    </submittedName>
</protein>
<organism evidence="1 2">
    <name type="scientific">Vibrio sinaloensis DSM 21326</name>
    <dbReference type="NCBI Taxonomy" id="945550"/>
    <lineage>
        <taxon>Bacteria</taxon>
        <taxon>Pseudomonadati</taxon>
        <taxon>Pseudomonadota</taxon>
        <taxon>Gammaproteobacteria</taxon>
        <taxon>Vibrionales</taxon>
        <taxon>Vibrionaceae</taxon>
        <taxon>Vibrio</taxon>
        <taxon>Vibrio oreintalis group</taxon>
    </lineage>
</organism>
<proteinExistence type="predicted"/>
<dbReference type="EMBL" id="AEVT01000003">
    <property type="protein sequence ID" value="EGA72290.1"/>
    <property type="molecule type" value="Genomic_DNA"/>
</dbReference>
<evidence type="ECO:0000313" key="2">
    <source>
        <dbReference type="Proteomes" id="UP000006228"/>
    </source>
</evidence>